<reference evidence="1" key="1">
    <citation type="journal article" date="2014" name="Int. J. Syst. Evol. Microbiol.">
        <title>Complete genome sequence of Corynebacterium casei LMG S-19264T (=DSM 44701T), isolated from a smear-ripened cheese.</title>
        <authorList>
            <consortium name="US DOE Joint Genome Institute (JGI-PGF)"/>
            <person name="Walter F."/>
            <person name="Albersmeier A."/>
            <person name="Kalinowski J."/>
            <person name="Ruckert C."/>
        </authorList>
    </citation>
    <scope>NUCLEOTIDE SEQUENCE</scope>
    <source>
        <strain evidence="1">CCM 8711</strain>
    </source>
</reference>
<name>A0A917JA06_9SPHI</name>
<protein>
    <submittedName>
        <fullName evidence="1">Uncharacterized protein</fullName>
    </submittedName>
</protein>
<comment type="caution">
    <text evidence="1">The sequence shown here is derived from an EMBL/GenBank/DDBJ whole genome shotgun (WGS) entry which is preliminary data.</text>
</comment>
<accession>A0A917JA06</accession>
<evidence type="ECO:0000313" key="2">
    <source>
        <dbReference type="Proteomes" id="UP000662074"/>
    </source>
</evidence>
<gene>
    <name evidence="1" type="ORF">GCM10011425_18840</name>
</gene>
<dbReference type="Proteomes" id="UP000662074">
    <property type="component" value="Unassembled WGS sequence"/>
</dbReference>
<sequence>MACQSELVEDLYALPSILQAQTESVVCTLLHCQSLHDKNQSVTYRAEIASYLAMTGFYKTLSSRTTVRDPVQNAKFYDTHVRTGFLVITRNDTGFY</sequence>
<evidence type="ECO:0000313" key="1">
    <source>
        <dbReference type="EMBL" id="GGI50672.1"/>
    </source>
</evidence>
<dbReference type="EMBL" id="BMDO01000004">
    <property type="protein sequence ID" value="GGI50672.1"/>
    <property type="molecule type" value="Genomic_DNA"/>
</dbReference>
<organism evidence="1 2">
    <name type="scientific">Mucilaginibacter galii</name>
    <dbReference type="NCBI Taxonomy" id="2005073"/>
    <lineage>
        <taxon>Bacteria</taxon>
        <taxon>Pseudomonadati</taxon>
        <taxon>Bacteroidota</taxon>
        <taxon>Sphingobacteriia</taxon>
        <taxon>Sphingobacteriales</taxon>
        <taxon>Sphingobacteriaceae</taxon>
        <taxon>Mucilaginibacter</taxon>
    </lineage>
</organism>
<dbReference type="AlphaFoldDB" id="A0A917JA06"/>
<keyword evidence="2" id="KW-1185">Reference proteome</keyword>
<proteinExistence type="predicted"/>
<reference evidence="1" key="2">
    <citation type="submission" date="2020-09" db="EMBL/GenBank/DDBJ databases">
        <authorList>
            <person name="Sun Q."/>
            <person name="Sedlacek I."/>
        </authorList>
    </citation>
    <scope>NUCLEOTIDE SEQUENCE</scope>
    <source>
        <strain evidence="1">CCM 8711</strain>
    </source>
</reference>